<feature type="transmembrane region" description="Helical" evidence="1">
    <location>
        <begin position="31"/>
        <end position="53"/>
    </location>
</feature>
<keyword evidence="1" id="KW-0812">Transmembrane</keyword>
<evidence type="ECO:0000313" key="2">
    <source>
        <dbReference type="EMBL" id="OJJ82414.1"/>
    </source>
</evidence>
<sequence>MTIRSKINSSVSPVARSTAIPDRCTPYPRTLGIIIFHTIHGSVYYSVLTIWVWNIPTAIGRKMANGIGETDYSMCYPELKDGLPQPNGLAWQIGQPRWASRRLTVSASLAPRR</sequence>
<reference evidence="3" key="1">
    <citation type="journal article" date="2017" name="Genome Biol.">
        <title>Comparative genomics reveals high biological diversity and specific adaptations in the industrially and medically important fungal genus Aspergillus.</title>
        <authorList>
            <person name="de Vries R.P."/>
            <person name="Riley R."/>
            <person name="Wiebenga A."/>
            <person name="Aguilar-Osorio G."/>
            <person name="Amillis S."/>
            <person name="Uchima C.A."/>
            <person name="Anderluh G."/>
            <person name="Asadollahi M."/>
            <person name="Askin M."/>
            <person name="Barry K."/>
            <person name="Battaglia E."/>
            <person name="Bayram O."/>
            <person name="Benocci T."/>
            <person name="Braus-Stromeyer S.A."/>
            <person name="Caldana C."/>
            <person name="Canovas D."/>
            <person name="Cerqueira G.C."/>
            <person name="Chen F."/>
            <person name="Chen W."/>
            <person name="Choi C."/>
            <person name="Clum A."/>
            <person name="Dos Santos R.A."/>
            <person name="Damasio A.R."/>
            <person name="Diallinas G."/>
            <person name="Emri T."/>
            <person name="Fekete E."/>
            <person name="Flipphi M."/>
            <person name="Freyberg S."/>
            <person name="Gallo A."/>
            <person name="Gournas C."/>
            <person name="Habgood R."/>
            <person name="Hainaut M."/>
            <person name="Harispe M.L."/>
            <person name="Henrissat B."/>
            <person name="Hilden K.S."/>
            <person name="Hope R."/>
            <person name="Hossain A."/>
            <person name="Karabika E."/>
            <person name="Karaffa L."/>
            <person name="Karanyi Z."/>
            <person name="Krasevec N."/>
            <person name="Kuo A."/>
            <person name="Kusch H."/>
            <person name="LaButti K."/>
            <person name="Lagendijk E.L."/>
            <person name="Lapidus A."/>
            <person name="Levasseur A."/>
            <person name="Lindquist E."/>
            <person name="Lipzen A."/>
            <person name="Logrieco A.F."/>
            <person name="MacCabe A."/>
            <person name="Maekelae M.R."/>
            <person name="Malavazi I."/>
            <person name="Melin P."/>
            <person name="Meyer V."/>
            <person name="Mielnichuk N."/>
            <person name="Miskei M."/>
            <person name="Molnar A.P."/>
            <person name="Mule G."/>
            <person name="Ngan C.Y."/>
            <person name="Orejas M."/>
            <person name="Orosz E."/>
            <person name="Ouedraogo J.P."/>
            <person name="Overkamp K.M."/>
            <person name="Park H.-S."/>
            <person name="Perrone G."/>
            <person name="Piumi F."/>
            <person name="Punt P.J."/>
            <person name="Ram A.F."/>
            <person name="Ramon A."/>
            <person name="Rauscher S."/>
            <person name="Record E."/>
            <person name="Riano-Pachon D.M."/>
            <person name="Robert V."/>
            <person name="Roehrig J."/>
            <person name="Ruller R."/>
            <person name="Salamov A."/>
            <person name="Salih N.S."/>
            <person name="Samson R.A."/>
            <person name="Sandor E."/>
            <person name="Sanguinetti M."/>
            <person name="Schuetze T."/>
            <person name="Sepcic K."/>
            <person name="Shelest E."/>
            <person name="Sherlock G."/>
            <person name="Sophianopoulou V."/>
            <person name="Squina F.M."/>
            <person name="Sun H."/>
            <person name="Susca A."/>
            <person name="Todd R.B."/>
            <person name="Tsang A."/>
            <person name="Unkles S.E."/>
            <person name="van de Wiele N."/>
            <person name="van Rossen-Uffink D."/>
            <person name="Oliveira J.V."/>
            <person name="Vesth T.C."/>
            <person name="Visser J."/>
            <person name="Yu J.-H."/>
            <person name="Zhou M."/>
            <person name="Andersen M.R."/>
            <person name="Archer D.B."/>
            <person name="Baker S.E."/>
            <person name="Benoit I."/>
            <person name="Brakhage A.A."/>
            <person name="Braus G.H."/>
            <person name="Fischer R."/>
            <person name="Frisvad J.C."/>
            <person name="Goldman G.H."/>
            <person name="Houbraken J."/>
            <person name="Oakley B."/>
            <person name="Pocsi I."/>
            <person name="Scazzocchio C."/>
            <person name="Seiboth B."/>
            <person name="vanKuyk P.A."/>
            <person name="Wortman J."/>
            <person name="Dyer P.S."/>
            <person name="Grigoriev I.V."/>
        </authorList>
    </citation>
    <scope>NUCLEOTIDE SEQUENCE [LARGE SCALE GENOMIC DNA]</scope>
    <source>
        <strain evidence="3">CBS 516.65</strain>
    </source>
</reference>
<evidence type="ECO:0000256" key="1">
    <source>
        <dbReference type="SAM" id="Phobius"/>
    </source>
</evidence>
<dbReference type="VEuPathDB" id="FungiDB:ASPGLDRAFT_27259"/>
<accession>A0A1L9VEU4</accession>
<dbReference type="Proteomes" id="UP000184300">
    <property type="component" value="Unassembled WGS sequence"/>
</dbReference>
<keyword evidence="3" id="KW-1185">Reference proteome</keyword>
<gene>
    <name evidence="2" type="ORF">ASPGLDRAFT_27259</name>
</gene>
<dbReference type="EMBL" id="KV878902">
    <property type="protein sequence ID" value="OJJ82414.1"/>
    <property type="molecule type" value="Genomic_DNA"/>
</dbReference>
<dbReference type="AlphaFoldDB" id="A0A1L9VEU4"/>
<organism evidence="2 3">
    <name type="scientific">Aspergillus glaucus CBS 516.65</name>
    <dbReference type="NCBI Taxonomy" id="1160497"/>
    <lineage>
        <taxon>Eukaryota</taxon>
        <taxon>Fungi</taxon>
        <taxon>Dikarya</taxon>
        <taxon>Ascomycota</taxon>
        <taxon>Pezizomycotina</taxon>
        <taxon>Eurotiomycetes</taxon>
        <taxon>Eurotiomycetidae</taxon>
        <taxon>Eurotiales</taxon>
        <taxon>Aspergillaceae</taxon>
        <taxon>Aspergillus</taxon>
        <taxon>Aspergillus subgen. Aspergillus</taxon>
    </lineage>
</organism>
<protein>
    <submittedName>
        <fullName evidence="2">Uncharacterized protein</fullName>
    </submittedName>
</protein>
<name>A0A1L9VEU4_ASPGL</name>
<proteinExistence type="predicted"/>
<dbReference type="GeneID" id="34459907"/>
<dbReference type="RefSeq" id="XP_022399112.1">
    <property type="nucleotide sequence ID" value="XM_022543646.1"/>
</dbReference>
<keyword evidence="1" id="KW-0472">Membrane</keyword>
<evidence type="ECO:0000313" key="3">
    <source>
        <dbReference type="Proteomes" id="UP000184300"/>
    </source>
</evidence>
<keyword evidence="1" id="KW-1133">Transmembrane helix</keyword>